<dbReference type="AlphaFoldDB" id="A0A8X6J3E2"/>
<dbReference type="OrthoDB" id="10393793at2759"/>
<keyword evidence="2" id="KW-1185">Reference proteome</keyword>
<protein>
    <submittedName>
        <fullName evidence="1">Uncharacterized protein</fullName>
    </submittedName>
</protein>
<dbReference type="Proteomes" id="UP000887013">
    <property type="component" value="Unassembled WGS sequence"/>
</dbReference>
<evidence type="ECO:0000313" key="2">
    <source>
        <dbReference type="Proteomes" id="UP000887013"/>
    </source>
</evidence>
<evidence type="ECO:0000313" key="1">
    <source>
        <dbReference type="EMBL" id="GFS30890.1"/>
    </source>
</evidence>
<proteinExistence type="predicted"/>
<accession>A0A8X6J3E2</accession>
<comment type="caution">
    <text evidence="1">The sequence shown here is derived from an EMBL/GenBank/DDBJ whole genome shotgun (WGS) entry which is preliminary data.</text>
</comment>
<sequence>MNYEALPFGRKSIQGGFMTQSRTMVPVIPRNYLLSAEAKTTSGQFYETISGGPFIGAGRFCPEIKALREEGGL</sequence>
<gene>
    <name evidence="1" type="ORF">NPIL_121611</name>
</gene>
<dbReference type="EMBL" id="BMAW01087676">
    <property type="protein sequence ID" value="GFS30890.1"/>
    <property type="molecule type" value="Genomic_DNA"/>
</dbReference>
<reference evidence="1" key="1">
    <citation type="submission" date="2020-08" db="EMBL/GenBank/DDBJ databases">
        <title>Multicomponent nature underlies the extraordinary mechanical properties of spider dragline silk.</title>
        <authorList>
            <person name="Kono N."/>
            <person name="Nakamura H."/>
            <person name="Mori M."/>
            <person name="Yoshida Y."/>
            <person name="Ohtoshi R."/>
            <person name="Malay A.D."/>
            <person name="Moran D.A.P."/>
            <person name="Tomita M."/>
            <person name="Numata K."/>
            <person name="Arakawa K."/>
        </authorList>
    </citation>
    <scope>NUCLEOTIDE SEQUENCE</scope>
</reference>
<name>A0A8X6J3E2_NEPPI</name>
<organism evidence="1 2">
    <name type="scientific">Nephila pilipes</name>
    <name type="common">Giant wood spider</name>
    <name type="synonym">Nephila maculata</name>
    <dbReference type="NCBI Taxonomy" id="299642"/>
    <lineage>
        <taxon>Eukaryota</taxon>
        <taxon>Metazoa</taxon>
        <taxon>Ecdysozoa</taxon>
        <taxon>Arthropoda</taxon>
        <taxon>Chelicerata</taxon>
        <taxon>Arachnida</taxon>
        <taxon>Araneae</taxon>
        <taxon>Araneomorphae</taxon>
        <taxon>Entelegynae</taxon>
        <taxon>Araneoidea</taxon>
        <taxon>Nephilidae</taxon>
        <taxon>Nephila</taxon>
    </lineage>
</organism>